<evidence type="ECO:0000256" key="2">
    <source>
        <dbReference type="ARBA" id="ARBA00022963"/>
    </source>
</evidence>
<protein>
    <recommendedName>
        <fullName evidence="4">Putative phospholipase</fullName>
        <ecNumber evidence="4">3.1.1.47</ecNumber>
    </recommendedName>
</protein>
<dbReference type="STRING" id="403673.A0A177WZP7"/>
<dbReference type="EC" id="3.1.1.47" evidence="4"/>
<evidence type="ECO:0000256" key="4">
    <source>
        <dbReference type="PIRNR" id="PIRNR018169"/>
    </source>
</evidence>
<evidence type="ECO:0000256" key="1">
    <source>
        <dbReference type="ARBA" id="ARBA00022801"/>
    </source>
</evidence>
<dbReference type="PANTHER" id="PTHR10272">
    <property type="entry name" value="PLATELET-ACTIVATING FACTOR ACETYLHYDROLASE"/>
    <property type="match status" value="1"/>
</dbReference>
<dbReference type="PANTHER" id="PTHR10272:SF0">
    <property type="entry name" value="PLATELET-ACTIVATING FACTOR ACETYLHYDROLASE"/>
    <property type="match status" value="1"/>
</dbReference>
<keyword evidence="1 4" id="KW-0378">Hydrolase</keyword>
<evidence type="ECO:0000313" key="5">
    <source>
        <dbReference type="EMBL" id="OAJ45388.1"/>
    </source>
</evidence>
<keyword evidence="2 4" id="KW-0442">Lipid degradation</keyword>
<dbReference type="eggNOG" id="KOG3847">
    <property type="taxonomic scope" value="Eukaryota"/>
</dbReference>
<organism evidence="5 6">
    <name type="scientific">Batrachochytrium dendrobatidis (strain JEL423)</name>
    <dbReference type="NCBI Taxonomy" id="403673"/>
    <lineage>
        <taxon>Eukaryota</taxon>
        <taxon>Fungi</taxon>
        <taxon>Fungi incertae sedis</taxon>
        <taxon>Chytridiomycota</taxon>
        <taxon>Chytridiomycota incertae sedis</taxon>
        <taxon>Chytridiomycetes</taxon>
        <taxon>Rhizophydiales</taxon>
        <taxon>Rhizophydiales incertae sedis</taxon>
        <taxon>Batrachochytrium</taxon>
    </lineage>
</organism>
<evidence type="ECO:0000256" key="3">
    <source>
        <dbReference type="ARBA" id="ARBA00023098"/>
    </source>
</evidence>
<dbReference type="InterPro" id="IPR016715">
    <property type="entry name" value="PAF_acetylhydro_eukaryote"/>
</dbReference>
<dbReference type="InterPro" id="IPR029058">
    <property type="entry name" value="AB_hydrolase_fold"/>
</dbReference>
<dbReference type="GO" id="GO:0003847">
    <property type="term" value="F:1-alkyl-2-acetylglycerophosphocholine esterase activity"/>
    <property type="evidence" value="ECO:0007669"/>
    <property type="project" value="UniProtKB-UniRule"/>
</dbReference>
<evidence type="ECO:0000313" key="6">
    <source>
        <dbReference type="Proteomes" id="UP000077115"/>
    </source>
</evidence>
<gene>
    <name evidence="5" type="ORF">BDEG_28531</name>
</gene>
<dbReference type="AlphaFoldDB" id="A0A177WZP7"/>
<dbReference type="VEuPathDB" id="FungiDB:BDEG_28531"/>
<dbReference type="Proteomes" id="UP000077115">
    <property type="component" value="Unassembled WGS sequence"/>
</dbReference>
<sequence>MTTNAKTPSTAKTLIKPAGFSFTAKLPLYNGPFNVGMMDIETKPLAQSDSSEIKGMPYKRGLLVRIYYPTTVTSNSCKKPHWLPISPLYALGYSSFLNLPWIVGRMLVSPLTSKVTIPSYWQTPLAHPSDTQTTIPSIPHRLPVVVFSHGLAGMRTTYSTLCGSLAAKGFIVLVPEHSDGSACATIRQSNSSTSTQHEHIAYLRPDKTSVLPGETTDDYLLRLRRAQVEIRADEVDACIEILKKLDMGSFDPKDNLIGNHAESGPCIDSFKSRVDFQHMVMAGHSFGGATTITVLSRPNMPFRCGIILDPWMFPVHNPNVTVPYLSIQSETFHWKTNLDQMRSMMGLVPYSNTTDSTAASTVLTTSTLQHPHTRFGYIRHTAHNNPSDFSGLFPTVIQWAGQAGSADALRVYRINDDWMCEFIATIYEQMELKLPRSAEYKIGQEQDEMIAVGDQAWNDLYSRLKK</sequence>
<dbReference type="SUPFAM" id="SSF53474">
    <property type="entry name" value="alpha/beta-Hydrolases"/>
    <property type="match status" value="1"/>
</dbReference>
<reference evidence="5 6" key="2">
    <citation type="submission" date="2016-05" db="EMBL/GenBank/DDBJ databases">
        <title>Lineage-specific infection strategies underlie the spectrum of fungal disease in amphibians.</title>
        <authorList>
            <person name="Cuomo C.A."/>
            <person name="Farrer R.A."/>
            <person name="James T."/>
            <person name="Longcore J."/>
            <person name="Birren B."/>
        </authorList>
    </citation>
    <scope>NUCLEOTIDE SEQUENCE [LARGE SCALE GENOMIC DNA]</scope>
    <source>
        <strain evidence="5 6">JEL423</strain>
    </source>
</reference>
<comment type="similarity">
    <text evidence="4">Belongs to the serine esterase family.</text>
</comment>
<keyword evidence="3 4" id="KW-0443">Lipid metabolism</keyword>
<proteinExistence type="inferred from homology"/>
<dbReference type="OrthoDB" id="2363873at2759"/>
<dbReference type="Pfam" id="PF03403">
    <property type="entry name" value="PAF-AH_p_II"/>
    <property type="match status" value="1"/>
</dbReference>
<dbReference type="EMBL" id="DS022316">
    <property type="protein sequence ID" value="OAJ45388.1"/>
    <property type="molecule type" value="Genomic_DNA"/>
</dbReference>
<dbReference type="GO" id="GO:0016042">
    <property type="term" value="P:lipid catabolic process"/>
    <property type="evidence" value="ECO:0007669"/>
    <property type="project" value="UniProtKB-KW"/>
</dbReference>
<accession>A0A177WZP7</accession>
<dbReference type="FunFam" id="3.40.50.1820:FF:000661">
    <property type="entry name" value="Putative phospholipase"/>
    <property type="match status" value="1"/>
</dbReference>
<reference evidence="5 6" key="1">
    <citation type="submission" date="2006-10" db="EMBL/GenBank/DDBJ databases">
        <title>The Genome Sequence of Batrachochytrium dendrobatidis JEL423.</title>
        <authorList>
            <consortium name="The Broad Institute Genome Sequencing Platform"/>
            <person name="Birren B."/>
            <person name="Lander E."/>
            <person name="Galagan J."/>
            <person name="Cuomo C."/>
            <person name="Devon K."/>
            <person name="Jaffe D."/>
            <person name="Butler J."/>
            <person name="Alvarez P."/>
            <person name="Gnerre S."/>
            <person name="Grabherr M."/>
            <person name="Kleber M."/>
            <person name="Mauceli E."/>
            <person name="Brockman W."/>
            <person name="Young S."/>
            <person name="LaButti K."/>
            <person name="Sykes S."/>
            <person name="DeCaprio D."/>
            <person name="Crawford M."/>
            <person name="Koehrsen M."/>
            <person name="Engels R."/>
            <person name="Montgomery P."/>
            <person name="Pearson M."/>
            <person name="Howarth C."/>
            <person name="Larson L."/>
            <person name="White J."/>
            <person name="O'Leary S."/>
            <person name="Kodira C."/>
            <person name="Zeng Q."/>
            <person name="Yandava C."/>
            <person name="Alvarado L."/>
            <person name="Longcore J."/>
            <person name="James T."/>
        </authorList>
    </citation>
    <scope>NUCLEOTIDE SEQUENCE [LARGE SCALE GENOMIC DNA]</scope>
    <source>
        <strain evidence="5 6">JEL423</strain>
    </source>
</reference>
<comment type="catalytic activity">
    <reaction evidence="4">
        <text>a 1-O-alkyl-2-acetyl-sn-glycero-3-phosphocholine + H2O = a 1-O-alkyl-sn-glycero-3-phosphocholine + acetate + H(+)</text>
        <dbReference type="Rhea" id="RHEA:17777"/>
        <dbReference type="ChEBI" id="CHEBI:15377"/>
        <dbReference type="ChEBI" id="CHEBI:15378"/>
        <dbReference type="ChEBI" id="CHEBI:30089"/>
        <dbReference type="ChEBI" id="CHEBI:30909"/>
        <dbReference type="ChEBI" id="CHEBI:36707"/>
        <dbReference type="EC" id="3.1.1.47"/>
    </reaction>
</comment>
<name>A0A177WZP7_BATDL</name>
<dbReference type="Gene3D" id="3.40.50.1820">
    <property type="entry name" value="alpha/beta hydrolase"/>
    <property type="match status" value="1"/>
</dbReference>
<dbReference type="PIRSF" id="PIRSF018169">
    <property type="entry name" value="PAF_acetylhydrolase"/>
    <property type="match status" value="1"/>
</dbReference>